<protein>
    <submittedName>
        <fullName evidence="1">Uncharacterized protein</fullName>
    </submittedName>
</protein>
<reference evidence="1 2" key="1">
    <citation type="journal article" date="2018" name="PLoS Pathog.">
        <title>Evolution of structural diversity of trichothecenes, a family of toxins produced by plant pathogenic and entomopathogenic fungi.</title>
        <authorList>
            <person name="Proctor R.H."/>
            <person name="McCormick S.P."/>
            <person name="Kim H.S."/>
            <person name="Cardoza R.E."/>
            <person name="Stanley A.M."/>
            <person name="Lindo L."/>
            <person name="Kelly A."/>
            <person name="Brown D.W."/>
            <person name="Lee T."/>
            <person name="Vaughan M.M."/>
            <person name="Alexander N.J."/>
            <person name="Busman M."/>
            <person name="Gutierrez S."/>
        </authorList>
    </citation>
    <scope>NUCLEOTIDE SEQUENCE [LARGE SCALE GENOMIC DNA]</scope>
    <source>
        <strain evidence="1 2">NRRL 13405</strain>
    </source>
</reference>
<proteinExistence type="predicted"/>
<comment type="caution">
    <text evidence="1">The sequence shown here is derived from an EMBL/GenBank/DDBJ whole genome shotgun (WGS) entry which is preliminary data.</text>
</comment>
<organism evidence="1 2">
    <name type="scientific">Fusarium flagelliforme</name>
    <dbReference type="NCBI Taxonomy" id="2675880"/>
    <lineage>
        <taxon>Eukaryota</taxon>
        <taxon>Fungi</taxon>
        <taxon>Dikarya</taxon>
        <taxon>Ascomycota</taxon>
        <taxon>Pezizomycotina</taxon>
        <taxon>Sordariomycetes</taxon>
        <taxon>Hypocreomycetidae</taxon>
        <taxon>Hypocreales</taxon>
        <taxon>Nectriaceae</taxon>
        <taxon>Fusarium</taxon>
        <taxon>Fusarium incarnatum-equiseti species complex</taxon>
    </lineage>
</organism>
<sequence>MVSAAASDTTMEPYEHFLTTSLCYAQDQVRTHPEHSGTWPKDPNAISLFDVLGLDLHKKPFRPIRESLYPEGKNGKEAKEALENKAVDWTEAKKILGNEDIPDQEVMEFLRTGVNQTALMEMPGPDINRLMDMTMRWMVHTVLSDEDKRLLYQARFLPRLKRGELQRFCDDIMEKSYSHDEL</sequence>
<evidence type="ECO:0000313" key="1">
    <source>
        <dbReference type="EMBL" id="RFN45490.1"/>
    </source>
</evidence>
<evidence type="ECO:0000313" key="2">
    <source>
        <dbReference type="Proteomes" id="UP000265631"/>
    </source>
</evidence>
<dbReference type="EMBL" id="PXXK01000350">
    <property type="protein sequence ID" value="RFN45490.1"/>
    <property type="molecule type" value="Genomic_DNA"/>
</dbReference>
<accession>A0A395MCF0</accession>
<dbReference type="AlphaFoldDB" id="A0A395MCF0"/>
<keyword evidence="2" id="KW-1185">Reference proteome</keyword>
<dbReference type="Proteomes" id="UP000265631">
    <property type="component" value="Unassembled WGS sequence"/>
</dbReference>
<gene>
    <name evidence="1" type="ORF">FIE12Z_10252</name>
</gene>
<name>A0A395MCF0_9HYPO</name>